<dbReference type="SUPFAM" id="SSF58104">
    <property type="entry name" value="Methyl-accepting chemotaxis protein (MCP) signaling domain"/>
    <property type="match status" value="1"/>
</dbReference>
<evidence type="ECO:0000259" key="14">
    <source>
        <dbReference type="PROSITE" id="PS50111"/>
    </source>
</evidence>
<dbReference type="Pfam" id="PF13188">
    <property type="entry name" value="PAS_8"/>
    <property type="match status" value="1"/>
</dbReference>
<keyword evidence="2" id="KW-1003">Cell membrane</keyword>
<feature type="domain" description="PAS" evidence="15">
    <location>
        <begin position="25"/>
        <end position="76"/>
    </location>
</feature>
<feature type="region of interest" description="Disordered" evidence="12">
    <location>
        <begin position="904"/>
        <end position="945"/>
    </location>
</feature>
<evidence type="ECO:0000256" key="11">
    <source>
        <dbReference type="SAM" id="Coils"/>
    </source>
</evidence>
<dbReference type="PANTHER" id="PTHR43531">
    <property type="entry name" value="PROTEIN ICFG"/>
    <property type="match status" value="1"/>
</dbReference>
<evidence type="ECO:0000256" key="5">
    <source>
        <dbReference type="ARBA" id="ARBA00022692"/>
    </source>
</evidence>
<dbReference type="eggNOG" id="COG3829">
    <property type="taxonomic scope" value="Bacteria"/>
</dbReference>
<dbReference type="SUPFAM" id="SSF158472">
    <property type="entry name" value="HAMP domain-like"/>
    <property type="match status" value="1"/>
</dbReference>
<dbReference type="Gene3D" id="3.30.450.20">
    <property type="entry name" value="PAS domain"/>
    <property type="match status" value="2"/>
</dbReference>
<dbReference type="SMART" id="SM00304">
    <property type="entry name" value="HAMP"/>
    <property type="match status" value="2"/>
</dbReference>
<keyword evidence="5 13" id="KW-0812">Transmembrane</keyword>
<dbReference type="InterPro" id="IPR003660">
    <property type="entry name" value="HAMP_dom"/>
</dbReference>
<dbReference type="InterPro" id="IPR051310">
    <property type="entry name" value="MCP_chemotaxis"/>
</dbReference>
<dbReference type="KEGG" id="dar:Daro_0729"/>
<dbReference type="OrthoDB" id="9813966at2"/>
<evidence type="ECO:0000256" key="7">
    <source>
        <dbReference type="ARBA" id="ARBA00023136"/>
    </source>
</evidence>
<dbReference type="NCBIfam" id="TIGR00229">
    <property type="entry name" value="sensory_box"/>
    <property type="match status" value="1"/>
</dbReference>
<dbReference type="AlphaFoldDB" id="Q47I46"/>
<dbReference type="Pfam" id="PF00015">
    <property type="entry name" value="MCPsignal"/>
    <property type="match status" value="1"/>
</dbReference>
<evidence type="ECO:0000259" key="17">
    <source>
        <dbReference type="PROSITE" id="PS50885"/>
    </source>
</evidence>
<keyword evidence="6 13" id="KW-1133">Transmembrane helix</keyword>
<keyword evidence="7 13" id="KW-0472">Membrane</keyword>
<evidence type="ECO:0000256" key="6">
    <source>
        <dbReference type="ARBA" id="ARBA00022989"/>
    </source>
</evidence>
<dbReference type="FunFam" id="1.10.287.950:FF:000001">
    <property type="entry name" value="Methyl-accepting chemotaxis sensory transducer"/>
    <property type="match status" value="1"/>
</dbReference>
<dbReference type="Pfam" id="PF08447">
    <property type="entry name" value="PAS_3"/>
    <property type="match status" value="1"/>
</dbReference>
<dbReference type="CDD" id="cd11386">
    <property type="entry name" value="MCP_signal"/>
    <property type="match status" value="1"/>
</dbReference>
<evidence type="ECO:0000256" key="8">
    <source>
        <dbReference type="ARBA" id="ARBA00023224"/>
    </source>
</evidence>
<dbReference type="PROSITE" id="PS50112">
    <property type="entry name" value="PAS"/>
    <property type="match status" value="1"/>
</dbReference>
<dbReference type="PANTHER" id="PTHR43531:SF14">
    <property type="entry name" value="METHYL-ACCEPTING CHEMOTAXIS PROTEIN I-RELATED"/>
    <property type="match status" value="1"/>
</dbReference>
<dbReference type="InterPro" id="IPR000014">
    <property type="entry name" value="PAS"/>
</dbReference>
<name>Q47I46_DECAR</name>
<evidence type="ECO:0000256" key="2">
    <source>
        <dbReference type="ARBA" id="ARBA00022475"/>
    </source>
</evidence>
<evidence type="ECO:0000313" key="18">
    <source>
        <dbReference type="EMBL" id="AAZ45485.1"/>
    </source>
</evidence>
<dbReference type="PROSITE" id="PS50885">
    <property type="entry name" value="HAMP"/>
    <property type="match status" value="2"/>
</dbReference>
<dbReference type="GO" id="GO:0005886">
    <property type="term" value="C:plasma membrane"/>
    <property type="evidence" value="ECO:0007669"/>
    <property type="project" value="UniProtKB-SubCell"/>
</dbReference>
<reference evidence="18" key="1">
    <citation type="submission" date="2005-08" db="EMBL/GenBank/DDBJ databases">
        <title>Complete sequence of Dechloromonas aromatica RCB.</title>
        <authorList>
            <person name="Salinero K.K."/>
            <person name="Copeland A."/>
            <person name="Lucas S."/>
            <person name="Lapidus A."/>
            <person name="Barry K."/>
            <person name="Detter J.C."/>
            <person name="Glavina T."/>
            <person name="Hammon N."/>
            <person name="Israni S."/>
            <person name="Pitluck S."/>
            <person name="Di Bartolo G."/>
            <person name="Trong S."/>
            <person name="Schmutz J."/>
            <person name="Larimer F."/>
            <person name="Land M."/>
            <person name="Ivanova N."/>
            <person name="Richardson P."/>
        </authorList>
    </citation>
    <scope>NUCLEOTIDE SEQUENCE</scope>
    <source>
        <strain evidence="18">RCB</strain>
    </source>
</reference>
<evidence type="ECO:0000256" key="9">
    <source>
        <dbReference type="ARBA" id="ARBA00029447"/>
    </source>
</evidence>
<keyword evidence="8 10" id="KW-0807">Transducer</keyword>
<keyword evidence="3" id="KW-0488">Methylation</keyword>
<dbReference type="GO" id="GO:0007165">
    <property type="term" value="P:signal transduction"/>
    <property type="evidence" value="ECO:0007669"/>
    <property type="project" value="UniProtKB-KW"/>
</dbReference>
<dbReference type="eggNOG" id="COG5000">
    <property type="taxonomic scope" value="Bacteria"/>
</dbReference>
<evidence type="ECO:0000259" key="16">
    <source>
        <dbReference type="PROSITE" id="PS50192"/>
    </source>
</evidence>
<feature type="domain" description="HAMP" evidence="17">
    <location>
        <begin position="374"/>
        <end position="426"/>
    </location>
</feature>
<dbReference type="HOGENOM" id="CLU_000445_107_20_4"/>
<dbReference type="InterPro" id="IPR001610">
    <property type="entry name" value="PAC"/>
</dbReference>
<dbReference type="PROSITE" id="PS50192">
    <property type="entry name" value="T_SNARE"/>
    <property type="match status" value="1"/>
</dbReference>
<dbReference type="CDD" id="cd00130">
    <property type="entry name" value="PAS"/>
    <property type="match status" value="1"/>
</dbReference>
<evidence type="ECO:0000256" key="12">
    <source>
        <dbReference type="SAM" id="MobiDB-lite"/>
    </source>
</evidence>
<dbReference type="Gene3D" id="1.20.120.1530">
    <property type="match status" value="1"/>
</dbReference>
<sequence length="945" mass="102570">MRTNLPVTTVEQHLRDDTLIVSKTDLKGRITYINRDFLDISGFTEQELIGEPHNLVRHPEMPPEAFEDLWRDLKDGRPWTGMVKNRCKNGDYYWVLATVTPIREGGEILGYMSVRRKASAQQIQAAEEAYRLFREKRQGSLQIRHGAAVKGGPGLLSALSLKSRMAAGFAVILLVVAVVAGLGLWGMGRSDDAVARLYSSRLEPVQELAAIGKLMADNRSQVLLAFQHDPASPNAKSHDHSVDKHLGVIDKNIGIITGHWERYSKAIASDEHRQLADAYVAARKVYVTEGLLAAKAAIATGRFDEANDILLKKLNPAYEEASKRADDLYQLQISRGKTQLEETDKAYQQFRIIVIAIVLAALAFGALVAWSIMRSVMRPLDDIIATFQSLARGDYTRNVDIARNDELGKVMQGLQSMQIQQGFNVAEATRVGEENLRIKIGLDNVATNVMIADDGLNIIYMNHAVTQMFAAVESDIRKDLPQFSAASLMGSNIDIFHKSPAHQRGMLERLTGTHRATIRLGGRVFALTVTPVINTRGGRLGFAVEWLDRTNEVAVEEEVNQIVSAAANGDFTKRVSDAGKTGFFLTLAGDLNRLLETSQRGLEDVVVVLSAMADGDLTKTIEAEYAGTFGQLKDDANTTVARLQEIVGQIKESTDAINTAAKEIASGNQDLSSRTEEQASSLEETASSMEQLTSTVKQNADNARQANELAGNAQRVAVKGGEVVGQVVDTMSAIHQSSSKIADIIGVIDGIAFQTNILALNAAVEAARAGEQGRGFAVVATEVRNLAQRSAAAAKEIKGLISDSVEKVETGNKLVDQAGRTMEEVVSSIKRVAKIMGDISDASREQSSGIEQVSLAVSQMDEVTQQNAALVEEAAAAAESLEEQAHNLAQAVSVFKVANAGGMPRLEAPRTSQRASVPQAPRGERIGARKVQALPSSLDDEWEEF</sequence>
<gene>
    <name evidence="18" type="ordered locus">Daro_0729</name>
</gene>
<keyword evidence="11" id="KW-0175">Coiled coil</keyword>
<accession>Q47I46</accession>
<dbReference type="SMART" id="SM00091">
    <property type="entry name" value="PAS"/>
    <property type="match status" value="2"/>
</dbReference>
<feature type="coiled-coil region" evidence="11">
    <location>
        <begin position="860"/>
        <end position="891"/>
    </location>
</feature>
<feature type="domain" description="Methyl-accepting transducer" evidence="14">
    <location>
        <begin position="653"/>
        <end position="882"/>
    </location>
</feature>
<evidence type="ECO:0000256" key="10">
    <source>
        <dbReference type="PROSITE-ProRule" id="PRU00284"/>
    </source>
</evidence>
<keyword evidence="4" id="KW-0145">Chemotaxis</keyword>
<evidence type="ECO:0000256" key="4">
    <source>
        <dbReference type="ARBA" id="ARBA00022500"/>
    </source>
</evidence>
<dbReference type="SUPFAM" id="SSF55785">
    <property type="entry name" value="PYP-like sensor domain (PAS domain)"/>
    <property type="match status" value="1"/>
</dbReference>
<dbReference type="InterPro" id="IPR004089">
    <property type="entry name" value="MCPsignal_dom"/>
</dbReference>
<dbReference type="SMART" id="SM00283">
    <property type="entry name" value="MA"/>
    <property type="match status" value="1"/>
</dbReference>
<protein>
    <submittedName>
        <fullName evidence="18">PAS protein</fullName>
    </submittedName>
</protein>
<dbReference type="InterPro" id="IPR035965">
    <property type="entry name" value="PAS-like_dom_sf"/>
</dbReference>
<dbReference type="InterPro" id="IPR003122">
    <property type="entry name" value="Tar_rcpt_lig-bd"/>
</dbReference>
<feature type="domain" description="T-SNARE coiled-coil homology" evidence="16">
    <location>
        <begin position="644"/>
        <end position="706"/>
    </location>
</feature>
<feature type="transmembrane region" description="Helical" evidence="13">
    <location>
        <begin position="352"/>
        <end position="373"/>
    </location>
</feature>
<dbReference type="STRING" id="159087.Daro_0729"/>
<dbReference type="Pfam" id="PF00672">
    <property type="entry name" value="HAMP"/>
    <property type="match status" value="1"/>
</dbReference>
<dbReference type="GO" id="GO:0006935">
    <property type="term" value="P:chemotaxis"/>
    <property type="evidence" value="ECO:0007669"/>
    <property type="project" value="UniProtKB-KW"/>
</dbReference>
<evidence type="ECO:0000256" key="1">
    <source>
        <dbReference type="ARBA" id="ARBA00004651"/>
    </source>
</evidence>
<dbReference type="PROSITE" id="PS50111">
    <property type="entry name" value="CHEMOTAXIS_TRANSDUC_2"/>
    <property type="match status" value="1"/>
</dbReference>
<comment type="subcellular location">
    <subcellularLocation>
        <location evidence="1">Cell membrane</location>
        <topology evidence="1">Multi-pass membrane protein</topology>
    </subcellularLocation>
</comment>
<dbReference type="SMART" id="SM00086">
    <property type="entry name" value="PAC"/>
    <property type="match status" value="1"/>
</dbReference>
<dbReference type="InterPro" id="IPR013655">
    <property type="entry name" value="PAS_fold_3"/>
</dbReference>
<proteinExistence type="inferred from homology"/>
<dbReference type="Gene3D" id="6.10.340.10">
    <property type="match status" value="1"/>
</dbReference>
<dbReference type="GO" id="GO:0004888">
    <property type="term" value="F:transmembrane signaling receptor activity"/>
    <property type="evidence" value="ECO:0007669"/>
    <property type="project" value="TreeGrafter"/>
</dbReference>
<dbReference type="Gene3D" id="1.10.287.950">
    <property type="entry name" value="Methyl-accepting chemotaxis protein"/>
    <property type="match status" value="1"/>
</dbReference>
<feature type="domain" description="HAMP" evidence="17">
    <location>
        <begin position="596"/>
        <end position="648"/>
    </location>
</feature>
<dbReference type="CDD" id="cd06225">
    <property type="entry name" value="HAMP"/>
    <property type="match status" value="1"/>
</dbReference>
<evidence type="ECO:0000256" key="3">
    <source>
        <dbReference type="ARBA" id="ARBA00022481"/>
    </source>
</evidence>
<organism evidence="18">
    <name type="scientific">Dechloromonas aromatica (strain RCB)</name>
    <dbReference type="NCBI Taxonomy" id="159087"/>
    <lineage>
        <taxon>Bacteria</taxon>
        <taxon>Pseudomonadati</taxon>
        <taxon>Pseudomonadota</taxon>
        <taxon>Betaproteobacteria</taxon>
        <taxon>Rhodocyclales</taxon>
        <taxon>Azonexaceae</taxon>
        <taxon>Dechloromonas</taxon>
    </lineage>
</organism>
<dbReference type="InterPro" id="IPR000727">
    <property type="entry name" value="T_SNARE_dom"/>
</dbReference>
<feature type="transmembrane region" description="Helical" evidence="13">
    <location>
        <begin position="165"/>
        <end position="187"/>
    </location>
</feature>
<dbReference type="FunFam" id="3.30.450.20:FF:000075">
    <property type="entry name" value="Methyl-accepting chemotaxis protein"/>
    <property type="match status" value="1"/>
</dbReference>
<evidence type="ECO:0000259" key="15">
    <source>
        <dbReference type="PROSITE" id="PS50112"/>
    </source>
</evidence>
<evidence type="ECO:0000256" key="13">
    <source>
        <dbReference type="SAM" id="Phobius"/>
    </source>
</evidence>
<dbReference type="Pfam" id="PF18947">
    <property type="entry name" value="HAMP_2"/>
    <property type="match status" value="1"/>
</dbReference>
<dbReference type="Pfam" id="PF02203">
    <property type="entry name" value="TarH"/>
    <property type="match status" value="1"/>
</dbReference>
<comment type="similarity">
    <text evidence="9">Belongs to the methyl-accepting chemotaxis (MCP) protein family.</text>
</comment>
<dbReference type="eggNOG" id="COG0840">
    <property type="taxonomic scope" value="Bacteria"/>
</dbReference>
<dbReference type="EMBL" id="CP000089">
    <property type="protein sequence ID" value="AAZ45485.1"/>
    <property type="molecule type" value="Genomic_DNA"/>
</dbReference>